<dbReference type="PANTHER" id="PTHR20941:SF1">
    <property type="entry name" value="FOLIC ACID SYNTHESIS PROTEIN FOL1"/>
    <property type="match status" value="1"/>
</dbReference>
<evidence type="ECO:0000313" key="11">
    <source>
        <dbReference type="EMBL" id="MCJ2541662.1"/>
    </source>
</evidence>
<sequence length="270" mass="29476">MNVTPDSFSDGGRFKAPEVAIATGRTLLAEGAHLLDIGGESTAPGRQPLEAEEELARIEPVVQALAGEAFLSIDTYHSKTAARCLALGARMINDTSALQADPKLADVVREHQAFLVLMHAKDAPLPHVTPTERHYQDVVGEVGDFLARRVDYALAQGIPVERLILDPGWGAFLSHNPEYTFELLRGLERLVTRFHPIPILVAISRKGALKVPLAERDPLSQLVALIAVARGALYVRTHAPKMMAQFLEVSQQCGWPLPGLSSFQERVNRS</sequence>
<dbReference type="PROSITE" id="PS50972">
    <property type="entry name" value="PTERIN_BINDING"/>
    <property type="match status" value="1"/>
</dbReference>
<keyword evidence="7" id="KW-0479">Metal-binding</keyword>
<comment type="catalytic activity">
    <reaction evidence="1">
        <text>(7,8-dihydropterin-6-yl)methyl diphosphate + 4-aminobenzoate = 7,8-dihydropteroate + diphosphate</text>
        <dbReference type="Rhea" id="RHEA:19949"/>
        <dbReference type="ChEBI" id="CHEBI:17836"/>
        <dbReference type="ChEBI" id="CHEBI:17839"/>
        <dbReference type="ChEBI" id="CHEBI:33019"/>
        <dbReference type="ChEBI" id="CHEBI:72950"/>
        <dbReference type="EC" id="2.5.1.15"/>
    </reaction>
</comment>
<dbReference type="InterPro" id="IPR000489">
    <property type="entry name" value="Pterin-binding_dom"/>
</dbReference>
<protein>
    <recommendedName>
        <fullName evidence="5">dihydropteroate synthase</fullName>
        <ecNumber evidence="5">2.5.1.15</ecNumber>
    </recommendedName>
</protein>
<dbReference type="NCBIfam" id="TIGR01496">
    <property type="entry name" value="DHPS"/>
    <property type="match status" value="1"/>
</dbReference>
<keyword evidence="6 11" id="KW-0808">Transferase</keyword>
<dbReference type="Gene3D" id="3.20.20.20">
    <property type="entry name" value="Dihydropteroate synthase-like"/>
    <property type="match status" value="1"/>
</dbReference>
<evidence type="ECO:0000259" key="10">
    <source>
        <dbReference type="PROSITE" id="PS50972"/>
    </source>
</evidence>
<dbReference type="SUPFAM" id="SSF51717">
    <property type="entry name" value="Dihydropteroate synthetase-like"/>
    <property type="match status" value="1"/>
</dbReference>
<dbReference type="CDD" id="cd00739">
    <property type="entry name" value="DHPS"/>
    <property type="match status" value="1"/>
</dbReference>
<dbReference type="Pfam" id="PF00809">
    <property type="entry name" value="Pterin_bind"/>
    <property type="match status" value="1"/>
</dbReference>
<keyword evidence="12" id="KW-1185">Reference proteome</keyword>
<organism evidence="11 12">
    <name type="scientific">Thermostichus vulcanus str. 'Rupite'</name>
    <dbReference type="NCBI Taxonomy" id="2813851"/>
    <lineage>
        <taxon>Bacteria</taxon>
        <taxon>Bacillati</taxon>
        <taxon>Cyanobacteriota</taxon>
        <taxon>Cyanophyceae</taxon>
        <taxon>Thermostichales</taxon>
        <taxon>Thermostichaceae</taxon>
        <taxon>Thermostichus</taxon>
    </lineage>
</organism>
<dbReference type="RefSeq" id="WP_244348782.1">
    <property type="nucleotide sequence ID" value="NZ_JAFIRA010000002.1"/>
</dbReference>
<evidence type="ECO:0000256" key="1">
    <source>
        <dbReference type="ARBA" id="ARBA00000012"/>
    </source>
</evidence>
<dbReference type="PROSITE" id="PS00793">
    <property type="entry name" value="DHPS_2"/>
    <property type="match status" value="1"/>
</dbReference>
<dbReference type="EMBL" id="JAFIRA010000002">
    <property type="protein sequence ID" value="MCJ2541662.1"/>
    <property type="molecule type" value="Genomic_DNA"/>
</dbReference>
<evidence type="ECO:0000313" key="12">
    <source>
        <dbReference type="Proteomes" id="UP000830835"/>
    </source>
</evidence>
<keyword evidence="9" id="KW-0289">Folate biosynthesis</keyword>
<comment type="cofactor">
    <cofactor evidence="2">
        <name>Mg(2+)</name>
        <dbReference type="ChEBI" id="CHEBI:18420"/>
    </cofactor>
</comment>
<feature type="domain" description="Pterin-binding" evidence="10">
    <location>
        <begin position="1"/>
        <end position="248"/>
    </location>
</feature>
<evidence type="ECO:0000256" key="4">
    <source>
        <dbReference type="ARBA" id="ARBA00009503"/>
    </source>
</evidence>
<reference evidence="11" key="1">
    <citation type="submission" date="2021-02" db="EMBL/GenBank/DDBJ databases">
        <title>The CRISPR/cas machinery reduction and long-range gene transfer in the hot spring cyanobacterium Synechococcus.</title>
        <authorList>
            <person name="Dvorak P."/>
            <person name="Jahodarova E."/>
            <person name="Hasler P."/>
            <person name="Poulickova A."/>
        </authorList>
    </citation>
    <scope>NUCLEOTIDE SEQUENCE</scope>
    <source>
        <strain evidence="11">Rupite</strain>
    </source>
</reference>
<evidence type="ECO:0000256" key="2">
    <source>
        <dbReference type="ARBA" id="ARBA00001946"/>
    </source>
</evidence>
<gene>
    <name evidence="11" type="primary">folP</name>
    <name evidence="11" type="ORF">JX360_01875</name>
</gene>
<dbReference type="EC" id="2.5.1.15" evidence="5"/>
<evidence type="ECO:0000256" key="9">
    <source>
        <dbReference type="ARBA" id="ARBA00022909"/>
    </source>
</evidence>
<evidence type="ECO:0000256" key="8">
    <source>
        <dbReference type="ARBA" id="ARBA00022842"/>
    </source>
</evidence>
<name>A0ABT0C7H2_THEVL</name>
<evidence type="ECO:0000256" key="3">
    <source>
        <dbReference type="ARBA" id="ARBA00004763"/>
    </source>
</evidence>
<comment type="caution">
    <text evidence="11">The sequence shown here is derived from an EMBL/GenBank/DDBJ whole genome shotgun (WGS) entry which is preliminary data.</text>
</comment>
<proteinExistence type="inferred from homology"/>
<evidence type="ECO:0000256" key="7">
    <source>
        <dbReference type="ARBA" id="ARBA00022723"/>
    </source>
</evidence>
<dbReference type="PANTHER" id="PTHR20941">
    <property type="entry name" value="FOLATE SYNTHESIS PROTEINS"/>
    <property type="match status" value="1"/>
</dbReference>
<dbReference type="InterPro" id="IPR011005">
    <property type="entry name" value="Dihydropteroate_synth-like_sf"/>
</dbReference>
<accession>A0ABT0C7H2</accession>
<evidence type="ECO:0000256" key="5">
    <source>
        <dbReference type="ARBA" id="ARBA00012458"/>
    </source>
</evidence>
<keyword evidence="8" id="KW-0460">Magnesium</keyword>
<dbReference type="GO" id="GO:0004156">
    <property type="term" value="F:dihydropteroate synthase activity"/>
    <property type="evidence" value="ECO:0007669"/>
    <property type="project" value="UniProtKB-EC"/>
</dbReference>
<dbReference type="InterPro" id="IPR006390">
    <property type="entry name" value="DHP_synth_dom"/>
</dbReference>
<comment type="similarity">
    <text evidence="4">Belongs to the DHPS family.</text>
</comment>
<comment type="pathway">
    <text evidence="3">Cofactor biosynthesis; tetrahydrofolate biosynthesis; 7,8-dihydrofolate from 2-amino-4-hydroxy-6-hydroxymethyl-7,8-dihydropteridine diphosphate and 4-aminobenzoate: step 1/2.</text>
</comment>
<dbReference type="InterPro" id="IPR045031">
    <property type="entry name" value="DHP_synth-like"/>
</dbReference>
<evidence type="ECO:0000256" key="6">
    <source>
        <dbReference type="ARBA" id="ARBA00022679"/>
    </source>
</evidence>
<dbReference type="Proteomes" id="UP000830835">
    <property type="component" value="Unassembled WGS sequence"/>
</dbReference>